<evidence type="ECO:0000256" key="2">
    <source>
        <dbReference type="ARBA" id="ARBA00022516"/>
    </source>
</evidence>
<evidence type="ECO:0000259" key="12">
    <source>
        <dbReference type="PROSITE" id="PS50146"/>
    </source>
</evidence>
<dbReference type="Gene3D" id="3.40.50.10330">
    <property type="entry name" value="Probable inorganic polyphosphate/atp-NAD kinase, domain 1"/>
    <property type="match status" value="1"/>
</dbReference>
<keyword evidence="5" id="KW-0547">Nucleotide-binding</keyword>
<dbReference type="SUPFAM" id="SSF111331">
    <property type="entry name" value="NAD kinase/diacylglycerol kinase-like"/>
    <property type="match status" value="1"/>
</dbReference>
<keyword evidence="9" id="KW-0443">Lipid metabolism</keyword>
<evidence type="ECO:0000256" key="11">
    <source>
        <dbReference type="ARBA" id="ARBA00023264"/>
    </source>
</evidence>
<dbReference type="InterPro" id="IPR045540">
    <property type="entry name" value="YegS/DAGK_C"/>
</dbReference>
<keyword evidence="10" id="KW-0594">Phospholipid biosynthesis</keyword>
<evidence type="ECO:0000256" key="8">
    <source>
        <dbReference type="ARBA" id="ARBA00022842"/>
    </source>
</evidence>
<dbReference type="GO" id="GO:0008654">
    <property type="term" value="P:phospholipid biosynthetic process"/>
    <property type="evidence" value="ECO:0007669"/>
    <property type="project" value="UniProtKB-KW"/>
</dbReference>
<keyword evidence="3" id="KW-0808">Transferase</keyword>
<sequence>MKNKTTFIINPVANKGRAARSADLLRNAVGLRRDAVAYCSEYPGHALELARRSLDQSRAVVACGGDGTAHEIANILAFSDVCLGILPSGSANDFIKSLDHRFGSDYPIDAYMKAGSVLTDMGRVMGEKRFQRYFLNSLGMGLTGRIALRVKNTRWMKGDVIYLNALLSVLLGYKPPKMHIKLITPNSFIEMEESIFAFSVGNGRIEGGKFHIAPEAEINDGLLDVCILKAVPKARFFSYALKYMRGTQIFDPQVIYSKVRAIEVELFEPEVMHMDGEVFEDIQGKIRIESVPSSIKVLC</sequence>
<keyword evidence="14" id="KW-1185">Reference proteome</keyword>
<dbReference type="AlphaFoldDB" id="A0A317TAI2"/>
<keyword evidence="7" id="KW-0067">ATP-binding</keyword>
<dbReference type="NCBIfam" id="TIGR00147">
    <property type="entry name" value="YegS/Rv2252/BmrU family lipid kinase"/>
    <property type="match status" value="1"/>
</dbReference>
<evidence type="ECO:0000256" key="4">
    <source>
        <dbReference type="ARBA" id="ARBA00022723"/>
    </source>
</evidence>
<keyword evidence="6 13" id="KW-0418">Kinase</keyword>
<dbReference type="OrthoDB" id="9786026at2"/>
<dbReference type="PANTHER" id="PTHR12358:SF106">
    <property type="entry name" value="LIPID KINASE YEGS"/>
    <property type="match status" value="1"/>
</dbReference>
<dbReference type="Pfam" id="PF19279">
    <property type="entry name" value="YegS_C"/>
    <property type="match status" value="1"/>
</dbReference>
<comment type="cofactor">
    <cofactor evidence="1">
        <name>Mg(2+)</name>
        <dbReference type="ChEBI" id="CHEBI:18420"/>
    </cofactor>
</comment>
<dbReference type="InterPro" id="IPR001206">
    <property type="entry name" value="Diacylglycerol_kinase_cat_dom"/>
</dbReference>
<proteinExistence type="predicted"/>
<dbReference type="SMART" id="SM00046">
    <property type="entry name" value="DAGKc"/>
    <property type="match status" value="1"/>
</dbReference>
<dbReference type="InterPro" id="IPR050187">
    <property type="entry name" value="Lipid_Phosphate_FormReg"/>
</dbReference>
<accession>A0A317TAI2</accession>
<dbReference type="Pfam" id="PF00781">
    <property type="entry name" value="DAGK_cat"/>
    <property type="match status" value="1"/>
</dbReference>
<dbReference type="Proteomes" id="UP000246278">
    <property type="component" value="Unassembled WGS sequence"/>
</dbReference>
<dbReference type="GO" id="GO:0005886">
    <property type="term" value="C:plasma membrane"/>
    <property type="evidence" value="ECO:0007669"/>
    <property type="project" value="TreeGrafter"/>
</dbReference>
<dbReference type="InterPro" id="IPR005218">
    <property type="entry name" value="Diacylglycerol/lipid_kinase"/>
</dbReference>
<dbReference type="PANTHER" id="PTHR12358">
    <property type="entry name" value="SPHINGOSINE KINASE"/>
    <property type="match status" value="1"/>
</dbReference>
<evidence type="ECO:0000256" key="7">
    <source>
        <dbReference type="ARBA" id="ARBA00022840"/>
    </source>
</evidence>
<dbReference type="PROSITE" id="PS50146">
    <property type="entry name" value="DAGK"/>
    <property type="match status" value="1"/>
</dbReference>
<evidence type="ECO:0000256" key="9">
    <source>
        <dbReference type="ARBA" id="ARBA00023098"/>
    </source>
</evidence>
<keyword evidence="11" id="KW-1208">Phospholipid metabolism</keyword>
<dbReference type="Gene3D" id="2.60.200.40">
    <property type="match status" value="1"/>
</dbReference>
<name>A0A317TAI2_9CHLB</name>
<dbReference type="RefSeq" id="WP_110022367.1">
    <property type="nucleotide sequence ID" value="NZ_PDNZ01000002.1"/>
</dbReference>
<gene>
    <name evidence="13" type="ORF">CR164_02555</name>
</gene>
<dbReference type="GO" id="GO:0005524">
    <property type="term" value="F:ATP binding"/>
    <property type="evidence" value="ECO:0007669"/>
    <property type="project" value="UniProtKB-KW"/>
</dbReference>
<dbReference type="GO" id="GO:0046872">
    <property type="term" value="F:metal ion binding"/>
    <property type="evidence" value="ECO:0007669"/>
    <property type="project" value="UniProtKB-KW"/>
</dbReference>
<keyword evidence="4" id="KW-0479">Metal-binding</keyword>
<evidence type="ECO:0000256" key="3">
    <source>
        <dbReference type="ARBA" id="ARBA00022679"/>
    </source>
</evidence>
<keyword evidence="2" id="KW-0444">Lipid biosynthesis</keyword>
<organism evidence="13 14">
    <name type="scientific">Prosthecochloris marina</name>
    <dbReference type="NCBI Taxonomy" id="2017681"/>
    <lineage>
        <taxon>Bacteria</taxon>
        <taxon>Pseudomonadati</taxon>
        <taxon>Chlorobiota</taxon>
        <taxon>Chlorobiia</taxon>
        <taxon>Chlorobiales</taxon>
        <taxon>Chlorobiaceae</taxon>
        <taxon>Prosthecochloris</taxon>
    </lineage>
</organism>
<dbReference type="InterPro" id="IPR016064">
    <property type="entry name" value="NAD/diacylglycerol_kinase_sf"/>
</dbReference>
<keyword evidence="8" id="KW-0460">Magnesium</keyword>
<dbReference type="GO" id="GO:0004143">
    <property type="term" value="F:ATP-dependent diacylglycerol kinase activity"/>
    <property type="evidence" value="ECO:0007669"/>
    <property type="project" value="TreeGrafter"/>
</dbReference>
<evidence type="ECO:0000256" key="5">
    <source>
        <dbReference type="ARBA" id="ARBA00022741"/>
    </source>
</evidence>
<evidence type="ECO:0000313" key="13">
    <source>
        <dbReference type="EMBL" id="PWW82651.1"/>
    </source>
</evidence>
<protein>
    <submittedName>
        <fullName evidence="13">Diacylglycerol kinase</fullName>
    </submittedName>
</protein>
<evidence type="ECO:0000256" key="1">
    <source>
        <dbReference type="ARBA" id="ARBA00001946"/>
    </source>
</evidence>
<reference evidence="14" key="1">
    <citation type="submission" date="2017-10" db="EMBL/GenBank/DDBJ databases">
        <authorList>
            <person name="Gaisin V.A."/>
            <person name="Rysina M.S."/>
            <person name="Grouzdev D.S."/>
        </authorList>
    </citation>
    <scope>NUCLEOTIDE SEQUENCE [LARGE SCALE GENOMIC DNA]</scope>
    <source>
        <strain evidence="14">V1</strain>
    </source>
</reference>
<evidence type="ECO:0000256" key="10">
    <source>
        <dbReference type="ARBA" id="ARBA00023209"/>
    </source>
</evidence>
<feature type="domain" description="DAGKc" evidence="12">
    <location>
        <begin position="1"/>
        <end position="128"/>
    </location>
</feature>
<comment type="caution">
    <text evidence="13">The sequence shown here is derived from an EMBL/GenBank/DDBJ whole genome shotgun (WGS) entry which is preliminary data.</text>
</comment>
<evidence type="ECO:0000313" key="14">
    <source>
        <dbReference type="Proteomes" id="UP000246278"/>
    </source>
</evidence>
<dbReference type="InterPro" id="IPR017438">
    <property type="entry name" value="ATP-NAD_kinase_N"/>
</dbReference>
<evidence type="ECO:0000256" key="6">
    <source>
        <dbReference type="ARBA" id="ARBA00022777"/>
    </source>
</evidence>
<dbReference type="EMBL" id="PDNZ01000002">
    <property type="protein sequence ID" value="PWW82651.1"/>
    <property type="molecule type" value="Genomic_DNA"/>
</dbReference>